<dbReference type="EMBL" id="PDCK01000039">
    <property type="protein sequence ID" value="PRQ55595.1"/>
    <property type="molecule type" value="Genomic_DNA"/>
</dbReference>
<dbReference type="OMA" id="KAYMVET"/>
<evidence type="ECO:0000256" key="3">
    <source>
        <dbReference type="ARBA" id="ARBA00023239"/>
    </source>
</evidence>
<dbReference type="Proteomes" id="UP000238479">
    <property type="component" value="Chromosome 1"/>
</dbReference>
<dbReference type="GO" id="GO:0016114">
    <property type="term" value="P:terpenoid biosynthetic process"/>
    <property type="evidence" value="ECO:0007669"/>
    <property type="project" value="InterPro"/>
</dbReference>
<evidence type="ECO:0000313" key="7">
    <source>
        <dbReference type="Proteomes" id="UP000238479"/>
    </source>
</evidence>
<dbReference type="STRING" id="74649.A0A2P6SA89"/>
<keyword evidence="4" id="KW-1133">Transmembrane helix</keyword>
<dbReference type="GO" id="GO:0010333">
    <property type="term" value="F:terpene synthase activity"/>
    <property type="evidence" value="ECO:0007669"/>
    <property type="project" value="InterPro"/>
</dbReference>
<dbReference type="EC" id="4.2.3.-" evidence="6"/>
<sequence length="235" mass="28067">MPRIEARHYLSIYQEDDSHNETLLNFAKLDFNTVQKVHQKELSEITWWWKDLDFVAKLPFARDKIVEAYFWAFAVYFQPEYYFARMVLAKTIAIITVIDDIYDVRGTYEELESFTEAIERWNTSVVDQLPDYMKVCYEVLLNFFTKLEESLANKGILYRLHYAREAFKVQVRAYFQEAKWLKQKYTPTMEEDMSVERNTSFFMLAVVSFVGMGVIVRKDSMDWVFSEPKISKPHL</sequence>
<dbReference type="SFLD" id="SFLDG01019">
    <property type="entry name" value="Terpene_Cyclase_Like_1_C_Termi"/>
    <property type="match status" value="1"/>
</dbReference>
<keyword evidence="7" id="KW-1185">Reference proteome</keyword>
<feature type="transmembrane region" description="Helical" evidence="4">
    <location>
        <begin position="199"/>
        <end position="216"/>
    </location>
</feature>
<feature type="domain" description="Terpene synthase metal-binding" evidence="5">
    <location>
        <begin position="50"/>
        <end position="231"/>
    </location>
</feature>
<organism evidence="6 7">
    <name type="scientific">Rosa chinensis</name>
    <name type="common">China rose</name>
    <dbReference type="NCBI Taxonomy" id="74649"/>
    <lineage>
        <taxon>Eukaryota</taxon>
        <taxon>Viridiplantae</taxon>
        <taxon>Streptophyta</taxon>
        <taxon>Embryophyta</taxon>
        <taxon>Tracheophyta</taxon>
        <taxon>Spermatophyta</taxon>
        <taxon>Magnoliopsida</taxon>
        <taxon>eudicotyledons</taxon>
        <taxon>Gunneridae</taxon>
        <taxon>Pentapetalae</taxon>
        <taxon>rosids</taxon>
        <taxon>fabids</taxon>
        <taxon>Rosales</taxon>
        <taxon>Rosaceae</taxon>
        <taxon>Rosoideae</taxon>
        <taxon>Rosoideae incertae sedis</taxon>
        <taxon>Rosa</taxon>
    </lineage>
</organism>
<dbReference type="InterPro" id="IPR008949">
    <property type="entry name" value="Isoprenoid_synthase_dom_sf"/>
</dbReference>
<evidence type="ECO:0000256" key="1">
    <source>
        <dbReference type="ARBA" id="ARBA00001946"/>
    </source>
</evidence>
<name>A0A2P6SA89_ROSCH</name>
<gene>
    <name evidence="6" type="ORF">RchiOBHm_Chr1g0326311</name>
</gene>
<keyword evidence="3 6" id="KW-0456">Lyase</keyword>
<dbReference type="InterPro" id="IPR005630">
    <property type="entry name" value="Terpene_synthase_metal-bd"/>
</dbReference>
<dbReference type="InterPro" id="IPR034741">
    <property type="entry name" value="Terpene_cyclase-like_1_C"/>
</dbReference>
<accession>A0A2P6SA89</accession>
<comment type="caution">
    <text evidence="6">The sequence shown here is derived from an EMBL/GenBank/DDBJ whole genome shotgun (WGS) entry which is preliminary data.</text>
</comment>
<dbReference type="InterPro" id="IPR050148">
    <property type="entry name" value="Terpene_synthase-like"/>
</dbReference>
<dbReference type="Gene3D" id="1.10.600.10">
    <property type="entry name" value="Farnesyl Diphosphate Synthase"/>
    <property type="match status" value="1"/>
</dbReference>
<dbReference type="PANTHER" id="PTHR31225:SF221">
    <property type="entry name" value="(-)-GERMACRENE D SYNTHASE"/>
    <property type="match status" value="1"/>
</dbReference>
<dbReference type="AlphaFoldDB" id="A0A2P6SA89"/>
<dbReference type="SMR" id="A0A2P6SA89"/>
<comment type="cofactor">
    <cofactor evidence="1">
        <name>Mg(2+)</name>
        <dbReference type="ChEBI" id="CHEBI:18420"/>
    </cofactor>
</comment>
<dbReference type="SUPFAM" id="SSF48576">
    <property type="entry name" value="Terpenoid synthases"/>
    <property type="match status" value="1"/>
</dbReference>
<dbReference type="GO" id="GO:0000287">
    <property type="term" value="F:magnesium ion binding"/>
    <property type="evidence" value="ECO:0007669"/>
    <property type="project" value="InterPro"/>
</dbReference>
<dbReference type="Pfam" id="PF03936">
    <property type="entry name" value="Terpene_synth_C"/>
    <property type="match status" value="1"/>
</dbReference>
<keyword evidence="4" id="KW-0472">Membrane</keyword>
<reference evidence="6 7" key="1">
    <citation type="journal article" date="2018" name="Nat. Genet.">
        <title>The Rosa genome provides new insights in the design of modern roses.</title>
        <authorList>
            <person name="Bendahmane M."/>
        </authorList>
    </citation>
    <scope>NUCLEOTIDE SEQUENCE [LARGE SCALE GENOMIC DNA]</scope>
    <source>
        <strain evidence="7">cv. Old Blush</strain>
    </source>
</reference>
<protein>
    <submittedName>
        <fullName evidence="6">Putative lyase</fullName>
        <ecNumber evidence="6">4.2.3.-</ecNumber>
    </submittedName>
</protein>
<evidence type="ECO:0000256" key="4">
    <source>
        <dbReference type="SAM" id="Phobius"/>
    </source>
</evidence>
<evidence type="ECO:0000259" key="5">
    <source>
        <dbReference type="Pfam" id="PF03936"/>
    </source>
</evidence>
<dbReference type="SFLD" id="SFLDS00005">
    <property type="entry name" value="Isoprenoid_Synthase_Type_I"/>
    <property type="match status" value="1"/>
</dbReference>
<evidence type="ECO:0000313" key="6">
    <source>
        <dbReference type="EMBL" id="PRQ55595.1"/>
    </source>
</evidence>
<dbReference type="Gramene" id="PRQ55595">
    <property type="protein sequence ID" value="PRQ55595"/>
    <property type="gene ID" value="RchiOBHm_Chr1g0326311"/>
</dbReference>
<proteinExistence type="predicted"/>
<keyword evidence="4" id="KW-0812">Transmembrane</keyword>
<dbReference type="PANTHER" id="PTHR31225">
    <property type="entry name" value="OS04G0344100 PROTEIN-RELATED"/>
    <property type="match status" value="1"/>
</dbReference>
<evidence type="ECO:0000256" key="2">
    <source>
        <dbReference type="ARBA" id="ARBA00022723"/>
    </source>
</evidence>
<keyword evidence="2" id="KW-0479">Metal-binding</keyword>